<dbReference type="InterPro" id="IPR031142">
    <property type="entry name" value="SPX_prot"/>
</dbReference>
<dbReference type="Proteomes" id="UP000015453">
    <property type="component" value="Unassembled WGS sequence"/>
</dbReference>
<accession>S8BTW8</accession>
<evidence type="ECO:0000313" key="2">
    <source>
        <dbReference type="EMBL" id="EPS58035.1"/>
    </source>
</evidence>
<proteinExistence type="predicted"/>
<evidence type="ECO:0000313" key="3">
    <source>
        <dbReference type="Proteomes" id="UP000015453"/>
    </source>
</evidence>
<keyword evidence="3" id="KW-1185">Reference proteome</keyword>
<dbReference type="GO" id="GO:0016036">
    <property type="term" value="P:cellular response to phosphate starvation"/>
    <property type="evidence" value="ECO:0007669"/>
    <property type="project" value="InterPro"/>
</dbReference>
<dbReference type="PANTHER" id="PTHR45978">
    <property type="entry name" value="SPX DOMAIN-CONTAINING PROTEIN 3"/>
    <property type="match status" value="1"/>
</dbReference>
<name>S8BTW8_9LAMI</name>
<dbReference type="OrthoDB" id="6493944at2759"/>
<reference evidence="2 3" key="1">
    <citation type="journal article" date="2013" name="BMC Genomics">
        <title>The miniature genome of a carnivorous plant Genlisea aurea contains a low number of genes and short non-coding sequences.</title>
        <authorList>
            <person name="Leushkin E.V."/>
            <person name="Sutormin R.A."/>
            <person name="Nabieva E.R."/>
            <person name="Penin A.A."/>
            <person name="Kondrashov A.S."/>
            <person name="Logacheva M.D."/>
        </authorList>
    </citation>
    <scope>NUCLEOTIDE SEQUENCE [LARGE SCALE GENOMIC DNA]</scope>
</reference>
<comment type="caution">
    <text evidence="2">The sequence shown here is derived from an EMBL/GenBank/DDBJ whole genome shotgun (WGS) entry which is preliminary data.</text>
</comment>
<gene>
    <name evidence="2" type="ORF">M569_16781</name>
</gene>
<evidence type="ECO:0000259" key="1">
    <source>
        <dbReference type="PROSITE" id="PS51382"/>
    </source>
</evidence>
<protein>
    <recommendedName>
        <fullName evidence="1">SPX domain-containing protein</fullName>
    </recommendedName>
</protein>
<organism evidence="2 3">
    <name type="scientific">Genlisea aurea</name>
    <dbReference type="NCBI Taxonomy" id="192259"/>
    <lineage>
        <taxon>Eukaryota</taxon>
        <taxon>Viridiplantae</taxon>
        <taxon>Streptophyta</taxon>
        <taxon>Embryophyta</taxon>
        <taxon>Tracheophyta</taxon>
        <taxon>Spermatophyta</taxon>
        <taxon>Magnoliopsida</taxon>
        <taxon>eudicotyledons</taxon>
        <taxon>Gunneridae</taxon>
        <taxon>Pentapetalae</taxon>
        <taxon>asterids</taxon>
        <taxon>lamiids</taxon>
        <taxon>Lamiales</taxon>
        <taxon>Lentibulariaceae</taxon>
        <taxon>Genlisea</taxon>
    </lineage>
</organism>
<dbReference type="AlphaFoldDB" id="S8BTW8"/>
<dbReference type="InterPro" id="IPR004331">
    <property type="entry name" value="SPX_dom"/>
</dbReference>
<sequence length="228" mass="26053">MKFGKRLKGQMEESLPEWRDKFLSYKNLKRLLRADVVVDEAEFAESLDVEIEKFNAFFTEREEDFVIRRKELNRRIDEVIVKGRREEMGEIGKDMVNFHGEMVLLLNYTNINYTGLGKIVKKYDKRSGGNLRARLMEKVAEQPFFATDLVAELAKECEATIDGVLLPHCAILGGVVGGGGIFKNAVAALLTMEEIRRESSTYGRYSLPPLDLPDFDLIRSLRTDSPVR</sequence>
<dbReference type="PROSITE" id="PS51382">
    <property type="entry name" value="SPX"/>
    <property type="match status" value="1"/>
</dbReference>
<feature type="domain" description="SPX" evidence="1">
    <location>
        <begin position="1"/>
        <end position="137"/>
    </location>
</feature>
<dbReference type="CDD" id="cd14481">
    <property type="entry name" value="SPX_AtSPX1_like"/>
    <property type="match status" value="1"/>
</dbReference>
<dbReference type="Pfam" id="PF03105">
    <property type="entry name" value="SPX"/>
    <property type="match status" value="2"/>
</dbReference>
<dbReference type="PANTHER" id="PTHR45978:SF2">
    <property type="entry name" value="SPX DOMAIN-CONTAINING PROTEIN 3"/>
    <property type="match status" value="1"/>
</dbReference>
<dbReference type="EMBL" id="AUSU01009605">
    <property type="protein sequence ID" value="EPS58035.1"/>
    <property type="molecule type" value="Genomic_DNA"/>
</dbReference>